<evidence type="ECO:0000313" key="1">
    <source>
        <dbReference type="EMBL" id="MYM55048.1"/>
    </source>
</evidence>
<keyword evidence="2" id="KW-1185">Reference proteome</keyword>
<accession>A0A6L8LGI1</accession>
<dbReference type="EMBL" id="WWEN01000003">
    <property type="protein sequence ID" value="MYM55048.1"/>
    <property type="molecule type" value="Genomic_DNA"/>
</dbReference>
<proteinExistence type="predicted"/>
<evidence type="ECO:0000313" key="2">
    <source>
        <dbReference type="Proteomes" id="UP000479043"/>
    </source>
</evidence>
<name>A0A6L8LGI1_9RHOB</name>
<dbReference type="AlphaFoldDB" id="A0A6L8LGI1"/>
<dbReference type="Proteomes" id="UP000479043">
    <property type="component" value="Unassembled WGS sequence"/>
</dbReference>
<sequence length="165" mass="18399">MIEVTFDTGFAEVRFWAKGEGISGHRSGPKTWPKPVTPGPIDWCHLDALVLNCSAGSVFEVGLDYTEKHGWKAWEEGGEALMCALFEHVDGHQAAIGLRDYEWAEEHMNLTVQDAAKLPAKAWAKYKANSSAEREFEISLALTNSPADDMEALSPWLYVDKILKF</sequence>
<comment type="caution">
    <text evidence="1">The sequence shown here is derived from an EMBL/GenBank/DDBJ whole genome shotgun (WGS) entry which is preliminary data.</text>
</comment>
<protein>
    <submittedName>
        <fullName evidence="1">Uncharacterized protein</fullName>
    </submittedName>
</protein>
<reference evidence="1 2" key="1">
    <citation type="submission" date="2020-01" db="EMBL/GenBank/DDBJ databases">
        <authorList>
            <person name="Chen S."/>
        </authorList>
    </citation>
    <scope>NUCLEOTIDE SEQUENCE [LARGE SCALE GENOMIC DNA]</scope>
    <source>
        <strain evidence="1 2">GS-10</strain>
    </source>
</reference>
<dbReference type="RefSeq" id="WP_160972760.1">
    <property type="nucleotide sequence ID" value="NZ_WWEN01000003.1"/>
</dbReference>
<organism evidence="1 2">
    <name type="scientific">Thalassovita mangrovi</name>
    <dbReference type="NCBI Taxonomy" id="2692236"/>
    <lineage>
        <taxon>Bacteria</taxon>
        <taxon>Pseudomonadati</taxon>
        <taxon>Pseudomonadota</taxon>
        <taxon>Alphaproteobacteria</taxon>
        <taxon>Rhodobacterales</taxon>
        <taxon>Roseobacteraceae</taxon>
        <taxon>Thalassovita</taxon>
    </lineage>
</organism>
<gene>
    <name evidence="1" type="ORF">GR167_07015</name>
</gene>